<keyword evidence="2" id="KW-1133">Transmembrane helix</keyword>
<name>F8L3Q0_SIMNZ</name>
<dbReference type="EMBL" id="FR872582">
    <property type="protein sequence ID" value="CCB89912.1"/>
    <property type="molecule type" value="Genomic_DNA"/>
</dbReference>
<keyword evidence="2" id="KW-0812">Transmembrane</keyword>
<sequence>MTTYTIQRLENEALNNQFISQDEQSKKKQIHLASLATTLKTALHQATPKTDNDSHESLQKAMAEMQAILSELMGHFTEIQEQLQNGQLQMGQTMATASEEENLQKLNETTKQIDKNERHEKLQKVFKALEIIGTVIFSAIAILTGNPEVAIALIAMTIFSSTGGMSKLTSDIAKGIASGLEAAGVNSDVAQKVANVLAAAVVIVATVVATLGAGAIGGAAISTASSFLEDASEEGTSMTSQLIDGAKSGFKNASKIAIMNGTQATIGTNAIVDIFEAMAVNSSNPKVKEAMEILGEIVQIIVAIIGMVAGGSGSAAEDSESSLVNLAKTLGTKLANSSEKLSTLMTMIQDAGTAIGTKLSGLSAAKLQALVTSASLLAQGLPAIPEIWMGSIDIQLGKMEEILSQLNANINQLKNETELNQASIKQVQDETKEILQSFANLIQNVGNYIAPMQAGANVVAQGI</sequence>
<accession>F8L3Q0</accession>
<protein>
    <submittedName>
        <fullName evidence="3">Type III secretion translocator protein</fullName>
    </submittedName>
</protein>
<feature type="transmembrane region" description="Helical" evidence="2">
    <location>
        <begin position="149"/>
        <end position="168"/>
    </location>
</feature>
<dbReference type="KEGG" id="sng:SNE_A20350"/>
<evidence type="ECO:0000313" key="3">
    <source>
        <dbReference type="EMBL" id="CCB89912.1"/>
    </source>
</evidence>
<dbReference type="AlphaFoldDB" id="F8L3Q0"/>
<keyword evidence="1" id="KW-0175">Coiled coil</keyword>
<organism evidence="3 4">
    <name type="scientific">Simkania negevensis (strain ATCC VR-1471 / DSM 27360 / Z)</name>
    <dbReference type="NCBI Taxonomy" id="331113"/>
    <lineage>
        <taxon>Bacteria</taxon>
        <taxon>Pseudomonadati</taxon>
        <taxon>Chlamydiota</taxon>
        <taxon>Chlamydiia</taxon>
        <taxon>Parachlamydiales</taxon>
        <taxon>Simkaniaceae</taxon>
        <taxon>Simkania</taxon>
    </lineage>
</organism>
<dbReference type="RefSeq" id="WP_013944378.1">
    <property type="nucleotide sequence ID" value="NC_015713.1"/>
</dbReference>
<dbReference type="Proteomes" id="UP000000496">
    <property type="component" value="Chromosome gsn.131"/>
</dbReference>
<keyword evidence="4" id="KW-1185">Reference proteome</keyword>
<reference evidence="3 4" key="2">
    <citation type="journal article" date="2011" name="Mol. Biol. Evol.">
        <title>Unity in variety--the pan-genome of the Chlamydiae.</title>
        <authorList>
            <person name="Collingro A."/>
            <person name="Tischler P."/>
            <person name="Weinmaier T."/>
            <person name="Penz T."/>
            <person name="Heinz E."/>
            <person name="Brunham R.C."/>
            <person name="Read T.D."/>
            <person name="Bavoil P.M."/>
            <person name="Sachse K."/>
            <person name="Kahane S."/>
            <person name="Friedman M.G."/>
            <person name="Rattei T."/>
            <person name="Myers G.S."/>
            <person name="Horn M."/>
        </authorList>
    </citation>
    <scope>NUCLEOTIDE SEQUENCE [LARGE SCALE GENOMIC DNA]</scope>
    <source>
        <strain evidence="4">ATCC VR-1471 / Z</strain>
    </source>
</reference>
<proteinExistence type="predicted"/>
<keyword evidence="2" id="KW-0472">Membrane</keyword>
<feature type="transmembrane region" description="Helical" evidence="2">
    <location>
        <begin position="125"/>
        <end position="143"/>
    </location>
</feature>
<dbReference type="HOGENOM" id="CLU_595660_0_0_0"/>
<feature type="transmembrane region" description="Helical" evidence="2">
    <location>
        <begin position="196"/>
        <end position="221"/>
    </location>
</feature>
<evidence type="ECO:0000313" key="4">
    <source>
        <dbReference type="Proteomes" id="UP000000496"/>
    </source>
</evidence>
<evidence type="ECO:0000256" key="1">
    <source>
        <dbReference type="SAM" id="Coils"/>
    </source>
</evidence>
<evidence type="ECO:0000256" key="2">
    <source>
        <dbReference type="SAM" id="Phobius"/>
    </source>
</evidence>
<feature type="coiled-coil region" evidence="1">
    <location>
        <begin position="396"/>
        <end position="430"/>
    </location>
</feature>
<reference key="1">
    <citation type="journal article" date="2011" name="Mol. Biol. Evol.">
        <title>Unity in variety -- the pan-genome of the Chlamydiae.</title>
        <authorList>
            <person name="Collingro A."/>
            <person name="Tischler P."/>
            <person name="Weinmaier T."/>
            <person name="Penz T."/>
            <person name="Heinz E."/>
            <person name="Brunham R.C."/>
            <person name="Read T.D."/>
            <person name="Bavoil P.M."/>
            <person name="Sachse K."/>
            <person name="Kahane S."/>
            <person name="Friedman M.G."/>
            <person name="Rattei T."/>
            <person name="Myers G.S.A."/>
            <person name="Horn M."/>
        </authorList>
    </citation>
    <scope>NUCLEOTIDE SEQUENCE</scope>
    <source>
        <strain>Z</strain>
    </source>
</reference>
<dbReference type="STRING" id="331113.SNE_A20350"/>
<gene>
    <name evidence="3" type="primary">copB_1-B</name>
    <name evidence="3" type="ordered locus">SNE_A20350</name>
</gene>